<dbReference type="Proteomes" id="UP001500403">
    <property type="component" value="Unassembled WGS sequence"/>
</dbReference>
<dbReference type="PANTHER" id="PTHR44154">
    <property type="entry name" value="QUINONE OXIDOREDUCTASE"/>
    <property type="match status" value="1"/>
</dbReference>
<dbReference type="EMBL" id="BAAAUD010000056">
    <property type="protein sequence ID" value="GAA2965616.1"/>
    <property type="molecule type" value="Genomic_DNA"/>
</dbReference>
<dbReference type="InterPro" id="IPR020843">
    <property type="entry name" value="ER"/>
</dbReference>
<accession>A0ABP6K361</accession>
<dbReference type="PANTHER" id="PTHR44154:SF1">
    <property type="entry name" value="QUINONE OXIDOREDUCTASE"/>
    <property type="match status" value="1"/>
</dbReference>
<gene>
    <name evidence="3" type="ORF">GCM10010446_59120</name>
</gene>
<keyword evidence="1" id="KW-0521">NADP</keyword>
<dbReference type="InterPro" id="IPR051603">
    <property type="entry name" value="Zinc-ADH_QOR/CCCR"/>
</dbReference>
<organism evidence="3 4">
    <name type="scientific">Streptomyces enissocaesilis</name>
    <dbReference type="NCBI Taxonomy" id="332589"/>
    <lineage>
        <taxon>Bacteria</taxon>
        <taxon>Bacillati</taxon>
        <taxon>Actinomycetota</taxon>
        <taxon>Actinomycetes</taxon>
        <taxon>Kitasatosporales</taxon>
        <taxon>Streptomycetaceae</taxon>
        <taxon>Streptomyces</taxon>
        <taxon>Streptomyces rochei group</taxon>
    </lineage>
</organism>
<dbReference type="InterPro" id="IPR013154">
    <property type="entry name" value="ADH-like_N"/>
</dbReference>
<proteinExistence type="predicted"/>
<dbReference type="InterPro" id="IPR036291">
    <property type="entry name" value="NAD(P)-bd_dom_sf"/>
</dbReference>
<reference evidence="4" key="1">
    <citation type="journal article" date="2019" name="Int. J. Syst. Evol. Microbiol.">
        <title>The Global Catalogue of Microorganisms (GCM) 10K type strain sequencing project: providing services to taxonomists for standard genome sequencing and annotation.</title>
        <authorList>
            <consortium name="The Broad Institute Genomics Platform"/>
            <consortium name="The Broad Institute Genome Sequencing Center for Infectious Disease"/>
            <person name="Wu L."/>
            <person name="Ma J."/>
        </authorList>
    </citation>
    <scope>NUCLEOTIDE SEQUENCE [LARGE SCALE GENOMIC DNA]</scope>
    <source>
        <strain evidence="4">JCM 9088</strain>
    </source>
</reference>
<dbReference type="Gene3D" id="3.40.50.720">
    <property type="entry name" value="NAD(P)-binding Rossmann-like Domain"/>
    <property type="match status" value="1"/>
</dbReference>
<keyword evidence="4" id="KW-1185">Reference proteome</keyword>
<dbReference type="Pfam" id="PF08240">
    <property type="entry name" value="ADH_N"/>
    <property type="match status" value="1"/>
</dbReference>
<name>A0ABP6K361_9ACTN</name>
<dbReference type="SUPFAM" id="SSF51735">
    <property type="entry name" value="NAD(P)-binding Rossmann-fold domains"/>
    <property type="match status" value="1"/>
</dbReference>
<dbReference type="InterPro" id="IPR013149">
    <property type="entry name" value="ADH-like_C"/>
</dbReference>
<comment type="caution">
    <text evidence="3">The sequence shown here is derived from an EMBL/GenBank/DDBJ whole genome shotgun (WGS) entry which is preliminary data.</text>
</comment>
<dbReference type="SMART" id="SM00829">
    <property type="entry name" value="PKS_ER"/>
    <property type="match status" value="1"/>
</dbReference>
<dbReference type="CDD" id="cd08274">
    <property type="entry name" value="MDR9"/>
    <property type="match status" value="1"/>
</dbReference>
<evidence type="ECO:0000259" key="2">
    <source>
        <dbReference type="SMART" id="SM00829"/>
    </source>
</evidence>
<evidence type="ECO:0000313" key="4">
    <source>
        <dbReference type="Proteomes" id="UP001500403"/>
    </source>
</evidence>
<protein>
    <submittedName>
        <fullName evidence="3">Alcohol dehydrogenase family protein</fullName>
    </submittedName>
</protein>
<dbReference type="Pfam" id="PF00107">
    <property type="entry name" value="ADH_zinc_N"/>
    <property type="match status" value="1"/>
</dbReference>
<evidence type="ECO:0000256" key="1">
    <source>
        <dbReference type="ARBA" id="ARBA00022857"/>
    </source>
</evidence>
<dbReference type="Gene3D" id="3.90.180.10">
    <property type="entry name" value="Medium-chain alcohol dehydrogenases, catalytic domain"/>
    <property type="match status" value="1"/>
</dbReference>
<sequence>MRGVVVTGFGGFDKLEFRADLPDPRPGPGEVVVRVAAAGLNNTDIWTREGAYGNDGDADALAGWSGEPLDFPRIQGADVAGYIEETGFGVPETRVGERVLVDPMLYTGGERELVTPRYLGSEADGGYAEFVAVPAANAHPVGSPLGDAELATFPTAYLTALRMLRRARVTEGETVLVTGASGGVGSALVQLCATRGARVVAVTTAEKADAVARVGAHRVLTREHFDPAGVAEEIDVVADVVGGRLFGELLGEVVRPLGRYVTAGAIAGPVVEVDLRRLYLKQVELIGSSFGSHEDFTELVALIQGGALRALLARTYPLADLVSAQKEFMAKNFVGNIVVTP</sequence>
<feature type="domain" description="Enoyl reductase (ER)" evidence="2">
    <location>
        <begin position="10"/>
        <end position="339"/>
    </location>
</feature>
<dbReference type="SUPFAM" id="SSF50129">
    <property type="entry name" value="GroES-like"/>
    <property type="match status" value="1"/>
</dbReference>
<evidence type="ECO:0000313" key="3">
    <source>
        <dbReference type="EMBL" id="GAA2965616.1"/>
    </source>
</evidence>
<dbReference type="InterPro" id="IPR011032">
    <property type="entry name" value="GroES-like_sf"/>
</dbReference>